<dbReference type="AlphaFoldDB" id="A0AAD9TQI0"/>
<organism evidence="1 2">
    <name type="scientific">Dipteronia dyeriana</name>
    <dbReference type="NCBI Taxonomy" id="168575"/>
    <lineage>
        <taxon>Eukaryota</taxon>
        <taxon>Viridiplantae</taxon>
        <taxon>Streptophyta</taxon>
        <taxon>Embryophyta</taxon>
        <taxon>Tracheophyta</taxon>
        <taxon>Spermatophyta</taxon>
        <taxon>Magnoliopsida</taxon>
        <taxon>eudicotyledons</taxon>
        <taxon>Gunneridae</taxon>
        <taxon>Pentapetalae</taxon>
        <taxon>rosids</taxon>
        <taxon>malvids</taxon>
        <taxon>Sapindales</taxon>
        <taxon>Sapindaceae</taxon>
        <taxon>Hippocastanoideae</taxon>
        <taxon>Acereae</taxon>
        <taxon>Dipteronia</taxon>
    </lineage>
</organism>
<proteinExistence type="predicted"/>
<dbReference type="Proteomes" id="UP001280121">
    <property type="component" value="Unassembled WGS sequence"/>
</dbReference>
<name>A0AAD9TQI0_9ROSI</name>
<evidence type="ECO:0000313" key="2">
    <source>
        <dbReference type="Proteomes" id="UP001280121"/>
    </source>
</evidence>
<comment type="caution">
    <text evidence="1">The sequence shown here is derived from an EMBL/GenBank/DDBJ whole genome shotgun (WGS) entry which is preliminary data.</text>
</comment>
<sequence>MKTRRDRNYDDKWSLEVEITKVVEKGEELGYDFNKEQKTLITIGSWNLEEEISKVIEIGSALGFNFNGIENEMVDQLNRREIEDEDKLHEEQQ</sequence>
<dbReference type="EMBL" id="JANJYI010000008">
    <property type="protein sequence ID" value="KAK2640372.1"/>
    <property type="molecule type" value="Genomic_DNA"/>
</dbReference>
<keyword evidence="2" id="KW-1185">Reference proteome</keyword>
<evidence type="ECO:0000313" key="1">
    <source>
        <dbReference type="EMBL" id="KAK2640372.1"/>
    </source>
</evidence>
<gene>
    <name evidence="1" type="ORF">Ddye_028167</name>
</gene>
<protein>
    <submittedName>
        <fullName evidence="1">Uncharacterized protein</fullName>
    </submittedName>
</protein>
<accession>A0AAD9TQI0</accession>
<reference evidence="1" key="1">
    <citation type="journal article" date="2023" name="Plant J.">
        <title>Genome sequences and population genomics provide insights into the demographic history, inbreeding, and mutation load of two 'living fossil' tree species of Dipteronia.</title>
        <authorList>
            <person name="Feng Y."/>
            <person name="Comes H.P."/>
            <person name="Chen J."/>
            <person name="Zhu S."/>
            <person name="Lu R."/>
            <person name="Zhang X."/>
            <person name="Li P."/>
            <person name="Qiu J."/>
            <person name="Olsen K.M."/>
            <person name="Qiu Y."/>
        </authorList>
    </citation>
    <scope>NUCLEOTIDE SEQUENCE</scope>
    <source>
        <strain evidence="1">KIB01</strain>
    </source>
</reference>